<organism evidence="1 2">
    <name type="scientific">Propionigenium maris DSM 9537</name>
    <dbReference type="NCBI Taxonomy" id="1123000"/>
    <lineage>
        <taxon>Bacteria</taxon>
        <taxon>Fusobacteriati</taxon>
        <taxon>Fusobacteriota</taxon>
        <taxon>Fusobacteriia</taxon>
        <taxon>Fusobacteriales</taxon>
        <taxon>Fusobacteriaceae</taxon>
        <taxon>Propionigenium</taxon>
    </lineage>
</organism>
<proteinExistence type="predicted"/>
<name>A0A9W6GK30_9FUSO</name>
<gene>
    <name evidence="1" type="ORF">PM10SUCC1_21180</name>
</gene>
<dbReference type="EMBL" id="BSDY01000009">
    <property type="protein sequence ID" value="GLI56604.1"/>
    <property type="molecule type" value="Genomic_DNA"/>
</dbReference>
<evidence type="ECO:0008006" key="3">
    <source>
        <dbReference type="Google" id="ProtNLM"/>
    </source>
</evidence>
<protein>
    <recommendedName>
        <fullName evidence="3">DUF3109 family protein</fullName>
    </recommendedName>
</protein>
<accession>A0A9W6GK30</accession>
<dbReference type="Proteomes" id="UP001144471">
    <property type="component" value="Unassembled WGS sequence"/>
</dbReference>
<evidence type="ECO:0000313" key="1">
    <source>
        <dbReference type="EMBL" id="GLI56604.1"/>
    </source>
</evidence>
<comment type="caution">
    <text evidence="1">The sequence shown here is derived from an EMBL/GenBank/DDBJ whole genome shotgun (WGS) entry which is preliminary data.</text>
</comment>
<dbReference type="AlphaFoldDB" id="A0A9W6GK30"/>
<keyword evidence="2" id="KW-1185">Reference proteome</keyword>
<sequence length="261" mass="30440">MARKYFDTADTIETTVKIRGIEYPAVVDFELFANMANFDCFNCVEHCCGDNPSIYEEQTRDFILKNIEEYNRLTKNNDILQWEGYSQNEIEKSISEDPLMVPEKHVEEEIINCTCSFKCNNSTTLCSIHSICLDKGMDSAEIIHRKPVICSLWPIEILAEDDLSMLYITLPDDFTNGFTIENYYTKSCINEEYASSPIFRRENPDGFLEEEYEPFITAYKDTLIYGLGKRCYEDIKSALIEYEVLEEEDFHMEVQQIHSKI</sequence>
<evidence type="ECO:0000313" key="2">
    <source>
        <dbReference type="Proteomes" id="UP001144471"/>
    </source>
</evidence>
<reference evidence="1" key="1">
    <citation type="submission" date="2022-12" db="EMBL/GenBank/DDBJ databases">
        <title>Reference genome sequencing for broad-spectrum identification of bacterial and archaeal isolates by mass spectrometry.</title>
        <authorList>
            <person name="Sekiguchi Y."/>
            <person name="Tourlousse D.M."/>
        </authorList>
    </citation>
    <scope>NUCLEOTIDE SEQUENCE</scope>
    <source>
        <strain evidence="1">10succ1</strain>
    </source>
</reference>